<dbReference type="SMART" id="SM00346">
    <property type="entry name" value="HTH_ICLR"/>
    <property type="match status" value="1"/>
</dbReference>
<dbReference type="CDD" id="cd00090">
    <property type="entry name" value="HTH_ARSR"/>
    <property type="match status" value="1"/>
</dbReference>
<evidence type="ECO:0000256" key="2">
    <source>
        <dbReference type="ARBA" id="ARBA00023125"/>
    </source>
</evidence>
<sequence length="259" mass="29228">MKKSSREASSVQSVDRALHILELLKEQNEGLGITELANRMDIAKSTVHRLLTSLKKQGYVRQEPSNERYLLGLKLIELGSFVTRSLEIRKVAIPFMNSLVQETGETSHLVVLEDGEVVYIEKIESPYTIRMYSLIGRRAPVHCTGVGKAIIAYLPEEQVRKLASYRGLRKFTDNTITSLEDLLVHLQEIREMGYALDREEHEAGVHCVAAPIFNHNGEAVSGLSVAGPLMRMDEEKVRFCADRVVHYAREISRHLGFQA</sequence>
<keyword evidence="1" id="KW-0805">Transcription regulation</keyword>
<dbReference type="FunFam" id="1.10.10.10:FF:000056">
    <property type="entry name" value="IclR family transcriptional regulator"/>
    <property type="match status" value="1"/>
</dbReference>
<dbReference type="GO" id="GO:0045892">
    <property type="term" value="P:negative regulation of DNA-templated transcription"/>
    <property type="evidence" value="ECO:0007669"/>
    <property type="project" value="TreeGrafter"/>
</dbReference>
<dbReference type="InterPro" id="IPR036390">
    <property type="entry name" value="WH_DNA-bd_sf"/>
</dbReference>
<dbReference type="Pfam" id="PF01614">
    <property type="entry name" value="IclR_C"/>
    <property type="match status" value="1"/>
</dbReference>
<accession>A0A938XUQ5</accession>
<dbReference type="PANTHER" id="PTHR30136">
    <property type="entry name" value="HELIX-TURN-HELIX TRANSCRIPTIONAL REGULATOR, ICLR FAMILY"/>
    <property type="match status" value="1"/>
</dbReference>
<dbReference type="InterPro" id="IPR011991">
    <property type="entry name" value="ArsR-like_HTH"/>
</dbReference>
<dbReference type="PROSITE" id="PS51078">
    <property type="entry name" value="ICLR_ED"/>
    <property type="match status" value="1"/>
</dbReference>
<evidence type="ECO:0000313" key="8">
    <source>
        <dbReference type="EMBL" id="MBM7590828.1"/>
    </source>
</evidence>
<feature type="domain" description="HTH iclR-type" evidence="6">
    <location>
        <begin position="11"/>
        <end position="73"/>
    </location>
</feature>
<protein>
    <recommendedName>
        <fullName evidence="5">Glycerol operon regulatory protein</fullName>
    </recommendedName>
</protein>
<evidence type="ECO:0000256" key="4">
    <source>
        <dbReference type="ARBA" id="ARBA00058938"/>
    </source>
</evidence>
<dbReference type="SUPFAM" id="SSF55781">
    <property type="entry name" value="GAF domain-like"/>
    <property type="match status" value="1"/>
</dbReference>
<dbReference type="SUPFAM" id="SSF46785">
    <property type="entry name" value="Winged helix' DNA-binding domain"/>
    <property type="match status" value="1"/>
</dbReference>
<feature type="domain" description="IclR-ED" evidence="7">
    <location>
        <begin position="74"/>
        <end position="257"/>
    </location>
</feature>
<dbReference type="EMBL" id="JAFBEB010000007">
    <property type="protein sequence ID" value="MBM7590828.1"/>
    <property type="molecule type" value="Genomic_DNA"/>
</dbReference>
<dbReference type="Proteomes" id="UP000717624">
    <property type="component" value="Unassembled WGS sequence"/>
</dbReference>
<dbReference type="AlphaFoldDB" id="A0A938XUQ5"/>
<evidence type="ECO:0000313" key="9">
    <source>
        <dbReference type="Proteomes" id="UP000717624"/>
    </source>
</evidence>
<dbReference type="InterPro" id="IPR005471">
    <property type="entry name" value="Tscrpt_reg_IclR_N"/>
</dbReference>
<dbReference type="PANTHER" id="PTHR30136:SF24">
    <property type="entry name" value="HTH-TYPE TRANSCRIPTIONAL REPRESSOR ALLR"/>
    <property type="match status" value="1"/>
</dbReference>
<dbReference type="InterPro" id="IPR036388">
    <property type="entry name" value="WH-like_DNA-bd_sf"/>
</dbReference>
<dbReference type="InterPro" id="IPR050707">
    <property type="entry name" value="HTH_MetabolicPath_Reg"/>
</dbReference>
<dbReference type="GO" id="GO:0003677">
    <property type="term" value="F:DNA binding"/>
    <property type="evidence" value="ECO:0007669"/>
    <property type="project" value="UniProtKB-KW"/>
</dbReference>
<dbReference type="PROSITE" id="PS51077">
    <property type="entry name" value="HTH_ICLR"/>
    <property type="match status" value="1"/>
</dbReference>
<evidence type="ECO:0000259" key="6">
    <source>
        <dbReference type="PROSITE" id="PS51077"/>
    </source>
</evidence>
<dbReference type="Gene3D" id="1.10.10.10">
    <property type="entry name" value="Winged helix-like DNA-binding domain superfamily/Winged helix DNA-binding domain"/>
    <property type="match status" value="1"/>
</dbReference>
<dbReference type="InterPro" id="IPR029016">
    <property type="entry name" value="GAF-like_dom_sf"/>
</dbReference>
<keyword evidence="9" id="KW-1185">Reference proteome</keyword>
<evidence type="ECO:0000256" key="3">
    <source>
        <dbReference type="ARBA" id="ARBA00023163"/>
    </source>
</evidence>
<reference evidence="8" key="1">
    <citation type="submission" date="2021-01" db="EMBL/GenBank/DDBJ databases">
        <title>Genomic Encyclopedia of Type Strains, Phase IV (KMG-IV): sequencing the most valuable type-strain genomes for metagenomic binning, comparative biology and taxonomic classification.</title>
        <authorList>
            <person name="Goeker M."/>
        </authorList>
    </citation>
    <scope>NUCLEOTIDE SEQUENCE</scope>
    <source>
        <strain evidence="8">DSM 25523</strain>
    </source>
</reference>
<dbReference type="GO" id="GO:0003700">
    <property type="term" value="F:DNA-binding transcription factor activity"/>
    <property type="evidence" value="ECO:0007669"/>
    <property type="project" value="TreeGrafter"/>
</dbReference>
<dbReference type="InterPro" id="IPR014757">
    <property type="entry name" value="Tscrpt_reg_IclR_C"/>
</dbReference>
<dbReference type="Gene3D" id="3.30.450.40">
    <property type="match status" value="1"/>
</dbReference>
<keyword evidence="2 8" id="KW-0238">DNA-binding</keyword>
<comment type="function">
    <text evidence="4">May be an activator protein for the gylABX operon.</text>
</comment>
<evidence type="ECO:0000256" key="5">
    <source>
        <dbReference type="ARBA" id="ARBA00070406"/>
    </source>
</evidence>
<name>A0A938XUQ5_9BACL</name>
<dbReference type="RefSeq" id="WP_204518571.1">
    <property type="nucleotide sequence ID" value="NZ_BAABIN010000016.1"/>
</dbReference>
<comment type="caution">
    <text evidence="8">The sequence shown here is derived from an EMBL/GenBank/DDBJ whole genome shotgun (WGS) entry which is preliminary data.</text>
</comment>
<dbReference type="Pfam" id="PF09339">
    <property type="entry name" value="HTH_IclR"/>
    <property type="match status" value="1"/>
</dbReference>
<evidence type="ECO:0000259" key="7">
    <source>
        <dbReference type="PROSITE" id="PS51078"/>
    </source>
</evidence>
<evidence type="ECO:0000256" key="1">
    <source>
        <dbReference type="ARBA" id="ARBA00023015"/>
    </source>
</evidence>
<organism evidence="8 9">
    <name type="scientific">Brevibacillus fulvus</name>
    <dbReference type="NCBI Taxonomy" id="1125967"/>
    <lineage>
        <taxon>Bacteria</taxon>
        <taxon>Bacillati</taxon>
        <taxon>Bacillota</taxon>
        <taxon>Bacilli</taxon>
        <taxon>Bacillales</taxon>
        <taxon>Paenibacillaceae</taxon>
        <taxon>Brevibacillus</taxon>
    </lineage>
</organism>
<gene>
    <name evidence="8" type="ORF">JOD01_002438</name>
</gene>
<keyword evidence="3" id="KW-0804">Transcription</keyword>
<proteinExistence type="predicted"/>